<evidence type="ECO:0000313" key="2">
    <source>
        <dbReference type="Proteomes" id="UP000053144"/>
    </source>
</evidence>
<dbReference type="EMBL" id="KQ258555">
    <property type="protein sequence ID" value="KOM29930.1"/>
    <property type="molecule type" value="Genomic_DNA"/>
</dbReference>
<accession>A0A0L9TH99</accession>
<name>A0A0L9TH99_PHAAN</name>
<dbReference type="Proteomes" id="UP000053144">
    <property type="component" value="Unassembled WGS sequence"/>
</dbReference>
<evidence type="ECO:0000313" key="1">
    <source>
        <dbReference type="EMBL" id="KOM29930.1"/>
    </source>
</evidence>
<organism evidence="1 2">
    <name type="scientific">Phaseolus angularis</name>
    <name type="common">Azuki bean</name>
    <name type="synonym">Vigna angularis</name>
    <dbReference type="NCBI Taxonomy" id="3914"/>
    <lineage>
        <taxon>Eukaryota</taxon>
        <taxon>Viridiplantae</taxon>
        <taxon>Streptophyta</taxon>
        <taxon>Embryophyta</taxon>
        <taxon>Tracheophyta</taxon>
        <taxon>Spermatophyta</taxon>
        <taxon>Magnoliopsida</taxon>
        <taxon>eudicotyledons</taxon>
        <taxon>Gunneridae</taxon>
        <taxon>Pentapetalae</taxon>
        <taxon>rosids</taxon>
        <taxon>fabids</taxon>
        <taxon>Fabales</taxon>
        <taxon>Fabaceae</taxon>
        <taxon>Papilionoideae</taxon>
        <taxon>50 kb inversion clade</taxon>
        <taxon>NPAAA clade</taxon>
        <taxon>indigoferoid/millettioid clade</taxon>
        <taxon>Phaseoleae</taxon>
        <taxon>Vigna</taxon>
    </lineage>
</organism>
<dbReference type="Gramene" id="KOM29930">
    <property type="protein sequence ID" value="KOM29930"/>
    <property type="gene ID" value="LR48_Vigan833s000400"/>
</dbReference>
<dbReference type="AlphaFoldDB" id="A0A0L9TH99"/>
<proteinExistence type="predicted"/>
<sequence>MMEAAPLFKLELFTDQNRCNGVGEMEEVSSARQVFDERFSGGEERALNLTFQASKITKEDYLRRYLVWAASSMQKTLKTCVFQKLKSGADWLSANSKWLASVFIPEGNFPLQSNPEAIFSNLENT</sequence>
<protein>
    <submittedName>
        <fullName evidence="1">Uncharacterized protein</fullName>
    </submittedName>
</protein>
<reference evidence="2" key="1">
    <citation type="journal article" date="2015" name="Proc. Natl. Acad. Sci. U.S.A.">
        <title>Genome sequencing of adzuki bean (Vigna angularis) provides insight into high starch and low fat accumulation and domestication.</title>
        <authorList>
            <person name="Yang K."/>
            <person name="Tian Z."/>
            <person name="Chen C."/>
            <person name="Luo L."/>
            <person name="Zhao B."/>
            <person name="Wang Z."/>
            <person name="Yu L."/>
            <person name="Li Y."/>
            <person name="Sun Y."/>
            <person name="Li W."/>
            <person name="Chen Y."/>
            <person name="Li Y."/>
            <person name="Zhang Y."/>
            <person name="Ai D."/>
            <person name="Zhao J."/>
            <person name="Shang C."/>
            <person name="Ma Y."/>
            <person name="Wu B."/>
            <person name="Wang M."/>
            <person name="Gao L."/>
            <person name="Sun D."/>
            <person name="Zhang P."/>
            <person name="Guo F."/>
            <person name="Wang W."/>
            <person name="Li Y."/>
            <person name="Wang J."/>
            <person name="Varshney R.K."/>
            <person name="Wang J."/>
            <person name="Ling H.Q."/>
            <person name="Wan P."/>
        </authorList>
    </citation>
    <scope>NUCLEOTIDE SEQUENCE</scope>
    <source>
        <strain evidence="2">cv. Jingnong 6</strain>
    </source>
</reference>
<gene>
    <name evidence="1" type="ORF">LR48_Vigan833s000400</name>
</gene>